<dbReference type="EMBL" id="CP041166">
    <property type="protein sequence ID" value="QFR42464.1"/>
    <property type="molecule type" value="Genomic_DNA"/>
</dbReference>
<dbReference type="AlphaFoldDB" id="A0AAJ4A245"/>
<evidence type="ECO:0000313" key="4">
    <source>
        <dbReference type="Proteomes" id="UP000326061"/>
    </source>
</evidence>
<dbReference type="InterPro" id="IPR003731">
    <property type="entry name" value="Di-Nase_FeMo-co_biosynth"/>
</dbReference>
<keyword evidence="4" id="KW-1185">Reference proteome</keyword>
<sequence>MNNEQTIAKHIGLCKKIVIYENEKKVEVIENPILKMVKEENLPIAKAGERHFGTGRILSQFLSEKNIDIFAVVEFYSQGLKQNLEQFAITAYEAQEKDIEAVLNILSKKDMFTNNDERGEEMYTKRGLSAMQGRGMRKGRGMGLGRNEKRSEDINTNYLRDEESYIKRRSSFMQRRCARGGRGMGFGRGTGSL</sequence>
<reference evidence="4" key="1">
    <citation type="submission" date="2019-06" db="EMBL/GenBank/DDBJ databases">
        <title>Sulfurimonas gotlandica sp. nov., a chemoautotrophic and psychrotolerant epsilonproteobacterium isolated from a pelagic redoxcline, and an emended description of the genus Sulfurimonas.</title>
        <authorList>
            <person name="Wang S."/>
            <person name="Jiang L."/>
            <person name="Shao Z."/>
        </authorList>
    </citation>
    <scope>NUCLEOTIDE SEQUENCE [LARGE SCALE GENOMIC DNA]</scope>
    <source>
        <strain evidence="4">1-1N</strain>
    </source>
</reference>
<evidence type="ECO:0000313" key="3">
    <source>
        <dbReference type="EMBL" id="QFR42464.1"/>
    </source>
</evidence>
<dbReference type="Gene3D" id="3.30.420.130">
    <property type="entry name" value="Dinitrogenase iron-molybdenum cofactor biosynthesis domain"/>
    <property type="match status" value="1"/>
</dbReference>
<feature type="region of interest" description="Disordered" evidence="1">
    <location>
        <begin position="129"/>
        <end position="150"/>
    </location>
</feature>
<dbReference type="KEGG" id="suln:FJR47_00435"/>
<proteinExistence type="predicted"/>
<dbReference type="SUPFAM" id="SSF53146">
    <property type="entry name" value="Nitrogenase accessory factor-like"/>
    <property type="match status" value="1"/>
</dbReference>
<dbReference type="Pfam" id="PF02579">
    <property type="entry name" value="Nitro_FeMo-Co"/>
    <property type="match status" value="1"/>
</dbReference>
<evidence type="ECO:0000259" key="2">
    <source>
        <dbReference type="Pfam" id="PF02579"/>
    </source>
</evidence>
<dbReference type="Proteomes" id="UP000326061">
    <property type="component" value="Chromosome"/>
</dbReference>
<name>A0AAJ4A245_9BACT</name>
<gene>
    <name evidence="3" type="ORF">FJR47_00435</name>
</gene>
<dbReference type="RefSeq" id="WP_152298535.1">
    <property type="nucleotide sequence ID" value="NZ_CP041166.1"/>
</dbReference>
<dbReference type="InterPro" id="IPR036105">
    <property type="entry name" value="DiNase_FeMo-co_biosyn_sf"/>
</dbReference>
<feature type="domain" description="Dinitrogenase iron-molybdenum cofactor biosynthesis" evidence="2">
    <location>
        <begin position="4"/>
        <end position="104"/>
    </location>
</feature>
<organism evidence="3 4">
    <name type="scientific">Sulfurimonas xiamenensis</name>
    <dbReference type="NCBI Taxonomy" id="2590021"/>
    <lineage>
        <taxon>Bacteria</taxon>
        <taxon>Pseudomonadati</taxon>
        <taxon>Campylobacterota</taxon>
        <taxon>Epsilonproteobacteria</taxon>
        <taxon>Campylobacterales</taxon>
        <taxon>Sulfurimonadaceae</taxon>
        <taxon>Sulfurimonas</taxon>
    </lineage>
</organism>
<protein>
    <recommendedName>
        <fullName evidence="2">Dinitrogenase iron-molybdenum cofactor biosynthesis domain-containing protein</fullName>
    </recommendedName>
</protein>
<evidence type="ECO:0000256" key="1">
    <source>
        <dbReference type="SAM" id="MobiDB-lite"/>
    </source>
</evidence>
<accession>A0AAJ4A245</accession>